<dbReference type="InterPro" id="IPR049142">
    <property type="entry name" value="MS_channel_1st"/>
</dbReference>
<dbReference type="Proteomes" id="UP000653472">
    <property type="component" value="Unassembled WGS sequence"/>
</dbReference>
<dbReference type="RefSeq" id="WP_168147523.1">
    <property type="nucleotide sequence ID" value="NZ_JAAVXB010000003.1"/>
</dbReference>
<comment type="subcellular location">
    <subcellularLocation>
        <location evidence="1">Cell membrane</location>
        <topology evidence="1">Multi-pass membrane protein</topology>
    </subcellularLocation>
</comment>
<comment type="similarity">
    <text evidence="2">Belongs to the MscS (TC 1.A.23) family.</text>
</comment>
<dbReference type="InterPro" id="IPR010920">
    <property type="entry name" value="LSM_dom_sf"/>
</dbReference>
<dbReference type="Pfam" id="PF00924">
    <property type="entry name" value="MS_channel_2nd"/>
    <property type="match status" value="1"/>
</dbReference>
<dbReference type="PANTHER" id="PTHR30566:SF25">
    <property type="entry name" value="INNER MEMBRANE PROTEIN"/>
    <property type="match status" value="1"/>
</dbReference>
<evidence type="ECO:0000256" key="1">
    <source>
        <dbReference type="ARBA" id="ARBA00004651"/>
    </source>
</evidence>
<evidence type="ECO:0000256" key="2">
    <source>
        <dbReference type="ARBA" id="ARBA00008017"/>
    </source>
</evidence>
<dbReference type="PANTHER" id="PTHR30566">
    <property type="entry name" value="YNAI-RELATED MECHANOSENSITIVE ION CHANNEL"/>
    <property type="match status" value="1"/>
</dbReference>
<feature type="transmembrane region" description="Helical" evidence="7">
    <location>
        <begin position="129"/>
        <end position="150"/>
    </location>
</feature>
<dbReference type="Pfam" id="PF21088">
    <property type="entry name" value="MS_channel_1st"/>
    <property type="match status" value="1"/>
</dbReference>
<feature type="domain" description="Mechanosensitive ion channel transmembrane helices 2/3" evidence="10">
    <location>
        <begin position="141"/>
        <end position="181"/>
    </location>
</feature>
<comment type="caution">
    <text evidence="11">The sequence shown here is derived from an EMBL/GenBank/DDBJ whole genome shotgun (WGS) entry which is preliminary data.</text>
</comment>
<proteinExistence type="inferred from homology"/>
<feature type="domain" description="Mechanosensitive ion channel MscS C-terminal" evidence="9">
    <location>
        <begin position="255"/>
        <end position="340"/>
    </location>
</feature>
<dbReference type="InterPro" id="IPR049278">
    <property type="entry name" value="MS_channel_C"/>
</dbReference>
<organism evidence="11 12">
    <name type="scientific">Solimonas marina</name>
    <dbReference type="NCBI Taxonomy" id="2714601"/>
    <lineage>
        <taxon>Bacteria</taxon>
        <taxon>Pseudomonadati</taxon>
        <taxon>Pseudomonadota</taxon>
        <taxon>Gammaproteobacteria</taxon>
        <taxon>Nevskiales</taxon>
        <taxon>Nevskiaceae</taxon>
        <taxon>Solimonas</taxon>
    </lineage>
</organism>
<evidence type="ECO:0000313" key="12">
    <source>
        <dbReference type="Proteomes" id="UP000653472"/>
    </source>
</evidence>
<keyword evidence="12" id="KW-1185">Reference proteome</keyword>
<keyword evidence="3" id="KW-1003">Cell membrane</keyword>
<gene>
    <name evidence="11" type="ORF">G7Y82_08175</name>
</gene>
<evidence type="ECO:0000256" key="6">
    <source>
        <dbReference type="ARBA" id="ARBA00023136"/>
    </source>
</evidence>
<protein>
    <submittedName>
        <fullName evidence="11">Mechanosensitive ion channel family protein</fullName>
    </submittedName>
</protein>
<dbReference type="SUPFAM" id="SSF82689">
    <property type="entry name" value="Mechanosensitive channel protein MscS (YggB), C-terminal domain"/>
    <property type="match status" value="1"/>
</dbReference>
<sequence length="369" mass="40255">MSFSSLLQLKFVDNTLQTWLVAIGITIAIVLAVSVVRSLVVRRFAQFAKRTDTSVDDLVVYVVRKTHLLLVCLPAFWIAGHSLDLPDRGNEIIKGAASLALVLQLGLWIGGAVDFWVAQSRERAMRENAGAATSLGAIKFVVKLVLWAVLVLVGLDNIGVDVTAMVAGLGVGGVAVALAVQNILGDLFASLSIVIDKPFEIGDFIVVDDCAGTVEHVGLKTTRVRALSGEQLVFANSDLLKARVHNYKRMRERRIVFKFGILYETSPALLGQVPEMVAEIIKNQDLVRFDRAHFASFGDSSYDFEVVYWMLDPDYNKYMDTQQAINLGMVRRFADEGIGFAYPTRTLHVASPVEVRGSRAGGAAPEASA</sequence>
<feature type="transmembrane region" description="Helical" evidence="7">
    <location>
        <begin position="20"/>
        <end position="40"/>
    </location>
</feature>
<evidence type="ECO:0000256" key="4">
    <source>
        <dbReference type="ARBA" id="ARBA00022692"/>
    </source>
</evidence>
<evidence type="ECO:0000256" key="3">
    <source>
        <dbReference type="ARBA" id="ARBA00022475"/>
    </source>
</evidence>
<dbReference type="Pfam" id="PF21082">
    <property type="entry name" value="MS_channel_3rd"/>
    <property type="match status" value="1"/>
</dbReference>
<evidence type="ECO:0000259" key="9">
    <source>
        <dbReference type="Pfam" id="PF21082"/>
    </source>
</evidence>
<feature type="transmembrane region" description="Helical" evidence="7">
    <location>
        <begin position="162"/>
        <end position="180"/>
    </location>
</feature>
<dbReference type="GO" id="GO:0008381">
    <property type="term" value="F:mechanosensitive monoatomic ion channel activity"/>
    <property type="evidence" value="ECO:0007669"/>
    <property type="project" value="UniProtKB-ARBA"/>
</dbReference>
<dbReference type="Gene3D" id="1.10.287.1260">
    <property type="match status" value="1"/>
</dbReference>
<dbReference type="InterPro" id="IPR023408">
    <property type="entry name" value="MscS_beta-dom_sf"/>
</dbReference>
<keyword evidence="4 7" id="KW-0812">Transmembrane</keyword>
<dbReference type="InterPro" id="IPR011066">
    <property type="entry name" value="MscS_channel_C_sf"/>
</dbReference>
<dbReference type="GO" id="GO:0005886">
    <property type="term" value="C:plasma membrane"/>
    <property type="evidence" value="ECO:0007669"/>
    <property type="project" value="UniProtKB-SubCell"/>
</dbReference>
<evidence type="ECO:0000259" key="8">
    <source>
        <dbReference type="Pfam" id="PF00924"/>
    </source>
</evidence>
<evidence type="ECO:0000256" key="5">
    <source>
        <dbReference type="ARBA" id="ARBA00022989"/>
    </source>
</evidence>
<dbReference type="EMBL" id="JAAVXB010000003">
    <property type="protein sequence ID" value="NKF22293.1"/>
    <property type="molecule type" value="Genomic_DNA"/>
</dbReference>
<keyword evidence="6 7" id="KW-0472">Membrane</keyword>
<feature type="transmembrane region" description="Helical" evidence="7">
    <location>
        <begin position="92"/>
        <end position="117"/>
    </location>
</feature>
<dbReference type="InterPro" id="IPR006685">
    <property type="entry name" value="MscS_channel_2nd"/>
</dbReference>
<accession>A0A969WA66</accession>
<dbReference type="InterPro" id="IPR011014">
    <property type="entry name" value="MscS_channel_TM-2"/>
</dbReference>
<reference evidence="11" key="1">
    <citation type="submission" date="2020-03" db="EMBL/GenBank/DDBJ databases">
        <title>Solimonas marina sp. nov., isolated from deep seawater of the Pacific Ocean.</title>
        <authorList>
            <person name="Liu X."/>
            <person name="Lai Q."/>
            <person name="Sun F."/>
            <person name="Gai Y."/>
            <person name="Li G."/>
            <person name="Shao Z."/>
        </authorList>
    </citation>
    <scope>NUCLEOTIDE SEQUENCE</scope>
    <source>
        <strain evidence="11">C16B3</strain>
    </source>
</reference>
<feature type="transmembrane region" description="Helical" evidence="7">
    <location>
        <begin position="61"/>
        <end position="80"/>
    </location>
</feature>
<dbReference type="SUPFAM" id="SSF50182">
    <property type="entry name" value="Sm-like ribonucleoproteins"/>
    <property type="match status" value="1"/>
</dbReference>
<keyword evidence="5 7" id="KW-1133">Transmembrane helix</keyword>
<feature type="domain" description="Mechanosensitive ion channel MscS" evidence="8">
    <location>
        <begin position="182"/>
        <end position="249"/>
    </location>
</feature>
<dbReference type="Gene3D" id="3.30.70.100">
    <property type="match status" value="1"/>
</dbReference>
<dbReference type="Gene3D" id="2.30.30.60">
    <property type="match status" value="1"/>
</dbReference>
<evidence type="ECO:0000259" key="10">
    <source>
        <dbReference type="Pfam" id="PF21088"/>
    </source>
</evidence>
<evidence type="ECO:0000313" key="11">
    <source>
        <dbReference type="EMBL" id="NKF22293.1"/>
    </source>
</evidence>
<dbReference type="AlphaFoldDB" id="A0A969WA66"/>
<evidence type="ECO:0000256" key="7">
    <source>
        <dbReference type="SAM" id="Phobius"/>
    </source>
</evidence>
<name>A0A969WA66_9GAMM</name>
<dbReference type="SUPFAM" id="SSF82861">
    <property type="entry name" value="Mechanosensitive channel protein MscS (YggB), transmembrane region"/>
    <property type="match status" value="1"/>
</dbReference>